<evidence type="ECO:0000256" key="7">
    <source>
        <dbReference type="PROSITE-ProRule" id="PRU00221"/>
    </source>
</evidence>
<comment type="subcellular location">
    <subcellularLocation>
        <location evidence="6">Nucleus</location>
        <location evidence="6">Nucleolus</location>
    </subcellularLocation>
    <subcellularLocation>
        <location evidence="6">Nucleus</location>
        <location evidence="6">Nucleoplasm</location>
    </subcellularLocation>
</comment>
<feature type="repeat" description="WD" evidence="7">
    <location>
        <begin position="388"/>
        <end position="429"/>
    </location>
</feature>
<comment type="similarity">
    <text evidence="6">Belongs to the WD repeat BOP1/ERB1 family.</text>
</comment>
<dbReference type="EMBL" id="KZ987812">
    <property type="protein sequence ID" value="RKP14611.1"/>
    <property type="molecule type" value="Genomic_DNA"/>
</dbReference>
<reference evidence="11" key="1">
    <citation type="journal article" date="2018" name="Nat. Microbiol.">
        <title>Leveraging single-cell genomics to expand the fungal tree of life.</title>
        <authorList>
            <person name="Ahrendt S.R."/>
            <person name="Quandt C.A."/>
            <person name="Ciobanu D."/>
            <person name="Clum A."/>
            <person name="Salamov A."/>
            <person name="Andreopoulos B."/>
            <person name="Cheng J.F."/>
            <person name="Woyke T."/>
            <person name="Pelin A."/>
            <person name="Henrissat B."/>
            <person name="Reynolds N.K."/>
            <person name="Benny G.L."/>
            <person name="Smith M.E."/>
            <person name="James T.Y."/>
            <person name="Grigoriev I.V."/>
        </authorList>
    </citation>
    <scope>NUCLEOTIDE SEQUENCE [LARGE SCALE GENOMIC DNA]</scope>
</reference>
<dbReference type="InterPro" id="IPR001680">
    <property type="entry name" value="WD40_rpt"/>
</dbReference>
<evidence type="ECO:0000256" key="6">
    <source>
        <dbReference type="HAMAP-Rule" id="MF_03027"/>
    </source>
</evidence>
<keyword evidence="2 6" id="KW-0698">rRNA processing</keyword>
<keyword evidence="1 6" id="KW-0690">Ribosome biogenesis</keyword>
<dbReference type="PANTHER" id="PTHR17605">
    <property type="entry name" value="RIBOSOME BIOGENESIS PROTEIN BOP1 BLOCK OF PROLIFERATION 1 PROTEIN"/>
    <property type="match status" value="1"/>
</dbReference>
<feature type="repeat" description="WD" evidence="7">
    <location>
        <begin position="720"/>
        <end position="740"/>
    </location>
</feature>
<dbReference type="HAMAP" id="MF_03027">
    <property type="entry name" value="BOP1"/>
    <property type="match status" value="1"/>
</dbReference>
<accession>A0A4P9Y8E8</accession>
<evidence type="ECO:0000313" key="10">
    <source>
        <dbReference type="EMBL" id="RKP14611.1"/>
    </source>
</evidence>
<dbReference type="PROSITE" id="PS50082">
    <property type="entry name" value="WD_REPEATS_2"/>
    <property type="match status" value="3"/>
</dbReference>
<dbReference type="GO" id="GO:0000466">
    <property type="term" value="P:maturation of 5.8S rRNA from tricistronic rRNA transcript (SSU-rRNA, 5.8S rRNA, LSU-rRNA)"/>
    <property type="evidence" value="ECO:0007669"/>
    <property type="project" value="UniProtKB-UniRule"/>
</dbReference>
<dbReference type="SMART" id="SM01035">
    <property type="entry name" value="BOP1NT"/>
    <property type="match status" value="1"/>
</dbReference>
<sequence>MPPQKTKANTKVNGSKAKVTPPASMTKKVGQKRALRSTKPLDTSDEEDFSTVTLDMNSSDEEDLEEEEEKEVEPAPQEGENATDSDDYLAGDKIEADYDSDSSTDMMAENTVGNIPMEWYDDLPHIGYDLNGQKIIKGERSDELDKFLSNADDPDAWRSVRDELMQQNIVLTQDELEIIKRIQSGHYTQVDYDPYEPMVEFFSSKTMEHPVTNAPEPKSRFVPSKWEAKRVIRMVRAIREGRVHSRRRQDPSKKDGDFYHLWDDTKDKAASTDHVTALIPAPKMALPDHSESYNPPKEYLLDEDEEAAWKDAAPEDRERNYMPSKFDTLRHVPAYRQFIQERYERCMNLYLSPRIRKHRLNIDPESLIPKLPDPKDLEPFPSRLALTFRGHTGRIRSFSVDPTGMWLISGGDDGLIKLWMLSTGRCLRTWSFPKVRRDGQEASVVVSKVAWNPNRDVCLFAASVEDRVLLISPPKVADLSVQLSTESLVNAGFSLLKTSGDDKVSIVDWEKPSAQQATEGYLAILRHPRSTSGITWHRRGDYFACLCSLGDSMTVLIHQLSKHQTQRPFQKTKGAVQQVTFHPTKPHFFVVTQRYVRVYNLQQQQLIKTLQPGVKWISSVDVHPQGDNVLIGAYDRRTCWFDMDLSSKPYKTLRYHKKAVRSVAYHRNQPLFASASDDGTLQVFHGMVYNDLMQNPLIVPVKILRGHQVKEGLGVLYCEFHPTQPWLLSSGADQTIRLWC</sequence>
<keyword evidence="11" id="KW-1185">Reference proteome</keyword>
<keyword evidence="5 6" id="KW-0539">Nucleus</keyword>
<dbReference type="FunFam" id="2.130.10.10:FF:000061">
    <property type="entry name" value="Ribosome biogenesis protein BOP1 homolog"/>
    <property type="match status" value="1"/>
</dbReference>
<dbReference type="PROSITE" id="PS50294">
    <property type="entry name" value="WD_REPEATS_REGION"/>
    <property type="match status" value="1"/>
</dbReference>
<dbReference type="GO" id="GO:0070545">
    <property type="term" value="C:PeBoW complex"/>
    <property type="evidence" value="ECO:0007669"/>
    <property type="project" value="TreeGrafter"/>
</dbReference>
<comment type="function">
    <text evidence="6">Component of the NOP7 complex, which is required for maturation of the 25S and 5.8S ribosomal RNAs and formation of the 60S ribosome.</text>
</comment>
<evidence type="ECO:0000259" key="9">
    <source>
        <dbReference type="SMART" id="SM01035"/>
    </source>
</evidence>
<dbReference type="InterPro" id="IPR015943">
    <property type="entry name" value="WD40/YVTN_repeat-like_dom_sf"/>
</dbReference>
<gene>
    <name evidence="6" type="primary">ERB1</name>
    <name evidence="10" type="ORF">BJ684DRAFT_15067</name>
</gene>
<feature type="domain" description="BOP1 N-terminal" evidence="9">
    <location>
        <begin position="120"/>
        <end position="381"/>
    </location>
</feature>
<comment type="subunit">
    <text evidence="6">Component of the NOP7 complex, composed of ERB1, NOP7 and YTM1. Within the NOP7 complex ERB1 appears to interact directly with NOP7 and YTM1. The NOP7 complex also associates with the 66S pre-ribosome.</text>
</comment>
<evidence type="ECO:0000256" key="1">
    <source>
        <dbReference type="ARBA" id="ARBA00022517"/>
    </source>
</evidence>
<evidence type="ECO:0000256" key="3">
    <source>
        <dbReference type="ARBA" id="ARBA00022574"/>
    </source>
</evidence>
<protein>
    <recommendedName>
        <fullName evidence="6">Ribosome biogenesis protein ERB1</fullName>
    </recommendedName>
    <alternativeName>
        <fullName evidence="6">Eukaryotic ribosome biogenesis protein 1</fullName>
    </alternativeName>
</protein>
<feature type="region of interest" description="Disordered" evidence="8">
    <location>
        <begin position="1"/>
        <end position="90"/>
    </location>
</feature>
<organism evidence="10 11">
    <name type="scientific">Piptocephalis cylindrospora</name>
    <dbReference type="NCBI Taxonomy" id="1907219"/>
    <lineage>
        <taxon>Eukaryota</taxon>
        <taxon>Fungi</taxon>
        <taxon>Fungi incertae sedis</taxon>
        <taxon>Zoopagomycota</taxon>
        <taxon>Zoopagomycotina</taxon>
        <taxon>Zoopagomycetes</taxon>
        <taxon>Zoopagales</taxon>
        <taxon>Piptocephalidaceae</taxon>
        <taxon>Piptocephalis</taxon>
    </lineage>
</organism>
<dbReference type="SUPFAM" id="SSF50978">
    <property type="entry name" value="WD40 repeat-like"/>
    <property type="match status" value="1"/>
</dbReference>
<dbReference type="Pfam" id="PF00400">
    <property type="entry name" value="WD40"/>
    <property type="match status" value="3"/>
</dbReference>
<dbReference type="GO" id="GO:0005654">
    <property type="term" value="C:nucleoplasm"/>
    <property type="evidence" value="ECO:0007669"/>
    <property type="project" value="UniProtKB-SubCell"/>
</dbReference>
<dbReference type="InterPro" id="IPR028598">
    <property type="entry name" value="BOP1/Erb1"/>
</dbReference>
<feature type="repeat" description="WD" evidence="7">
    <location>
        <begin position="653"/>
        <end position="684"/>
    </location>
</feature>
<evidence type="ECO:0000256" key="4">
    <source>
        <dbReference type="ARBA" id="ARBA00022737"/>
    </source>
</evidence>
<feature type="compositionally biased region" description="Polar residues" evidence="8">
    <location>
        <begin position="1"/>
        <end position="13"/>
    </location>
</feature>
<dbReference type="InterPro" id="IPR036322">
    <property type="entry name" value="WD40_repeat_dom_sf"/>
</dbReference>
<dbReference type="GO" id="GO:0000463">
    <property type="term" value="P:maturation of LSU-rRNA from tricistronic rRNA transcript (SSU-rRNA, 5.8S rRNA, LSU-rRNA)"/>
    <property type="evidence" value="ECO:0007669"/>
    <property type="project" value="UniProtKB-UniRule"/>
</dbReference>
<name>A0A4P9Y8E8_9FUNG</name>
<keyword evidence="3 7" id="KW-0853">WD repeat</keyword>
<evidence type="ECO:0000256" key="5">
    <source>
        <dbReference type="ARBA" id="ARBA00023242"/>
    </source>
</evidence>
<dbReference type="SMART" id="SM00320">
    <property type="entry name" value="WD40"/>
    <property type="match status" value="6"/>
</dbReference>
<keyword evidence="4" id="KW-0677">Repeat</keyword>
<dbReference type="Gene3D" id="2.130.10.10">
    <property type="entry name" value="YVTN repeat-like/Quinoprotein amine dehydrogenase"/>
    <property type="match status" value="1"/>
</dbReference>
<dbReference type="Pfam" id="PF08145">
    <property type="entry name" value="BOP1NT"/>
    <property type="match status" value="1"/>
</dbReference>
<dbReference type="Proteomes" id="UP000267251">
    <property type="component" value="Unassembled WGS sequence"/>
</dbReference>
<dbReference type="GO" id="GO:0030687">
    <property type="term" value="C:preribosome, large subunit precursor"/>
    <property type="evidence" value="ECO:0007669"/>
    <property type="project" value="UniProtKB-UniRule"/>
</dbReference>
<dbReference type="OrthoDB" id="5571054at2759"/>
<evidence type="ECO:0000313" key="11">
    <source>
        <dbReference type="Proteomes" id="UP000267251"/>
    </source>
</evidence>
<feature type="compositionally biased region" description="Acidic residues" evidence="8">
    <location>
        <begin position="58"/>
        <end position="71"/>
    </location>
</feature>
<proteinExistence type="inferred from homology"/>
<dbReference type="AlphaFoldDB" id="A0A4P9Y8E8"/>
<evidence type="ECO:0000256" key="8">
    <source>
        <dbReference type="SAM" id="MobiDB-lite"/>
    </source>
</evidence>
<dbReference type="InterPro" id="IPR012953">
    <property type="entry name" value="BOP1_N_dom"/>
</dbReference>
<dbReference type="GO" id="GO:0043021">
    <property type="term" value="F:ribonucleoprotein complex binding"/>
    <property type="evidence" value="ECO:0007669"/>
    <property type="project" value="UniProtKB-UniRule"/>
</dbReference>
<evidence type="ECO:0000256" key="2">
    <source>
        <dbReference type="ARBA" id="ARBA00022552"/>
    </source>
</evidence>
<dbReference type="PANTHER" id="PTHR17605:SF0">
    <property type="entry name" value="RIBOSOME BIOGENESIS PROTEIN BOP1"/>
    <property type="match status" value="1"/>
</dbReference>